<accession>A0AAU8MYT8</accession>
<dbReference type="EMBL" id="CP159925">
    <property type="protein sequence ID" value="XCO76784.1"/>
    <property type="molecule type" value="Genomic_DNA"/>
</dbReference>
<dbReference type="InterPro" id="IPR039366">
    <property type="entry name" value="Pilotin"/>
</dbReference>
<dbReference type="RefSeq" id="WP_363800007.1">
    <property type="nucleotide sequence ID" value="NZ_CP159925.1"/>
</dbReference>
<keyword evidence="1" id="KW-0449">Lipoprotein</keyword>
<evidence type="ECO:0000313" key="1">
    <source>
        <dbReference type="EMBL" id="XCO76784.1"/>
    </source>
</evidence>
<gene>
    <name evidence="1" type="ORF">ABU614_08360</name>
</gene>
<dbReference type="AlphaFoldDB" id="A0AAU8MYT8"/>
<name>A0AAU8MYT8_9GAMM</name>
<dbReference type="Pfam" id="PF09619">
    <property type="entry name" value="YscW"/>
    <property type="match status" value="1"/>
</dbReference>
<reference evidence="1" key="1">
    <citation type="submission" date="2024-06" db="EMBL/GenBank/DDBJ databases">
        <authorList>
            <person name="Li S."/>
        </authorList>
    </citation>
    <scope>NUCLEOTIDE SEQUENCE</scope>
    <source>
        <strain evidence="1">SR10</strain>
    </source>
</reference>
<organism evidence="1">
    <name type="scientific">Lysobacter firmicutimachus</name>
    <dbReference type="NCBI Taxonomy" id="1792846"/>
    <lineage>
        <taxon>Bacteria</taxon>
        <taxon>Pseudomonadati</taxon>
        <taxon>Pseudomonadota</taxon>
        <taxon>Gammaproteobacteria</taxon>
        <taxon>Lysobacterales</taxon>
        <taxon>Lysobacteraceae</taxon>
        <taxon>Lysobacter</taxon>
    </lineage>
</organism>
<dbReference type="PROSITE" id="PS00018">
    <property type="entry name" value="EF_HAND_1"/>
    <property type="match status" value="1"/>
</dbReference>
<proteinExistence type="predicted"/>
<protein>
    <submittedName>
        <fullName evidence="1">YbaY family lipoprotein</fullName>
    </submittedName>
</protein>
<sequence length="110" mass="11798">MRLALTIVAADGAELPAGSSVSVQLRDTSFEDAPARVLDEWAQTVPEHAQSLPLQVEIADDLIDAGDATWWVHVDSDGDGRLGRGDYVTMQAYPLRPGDAAVTLQVKRIG</sequence>
<dbReference type="InterPro" id="IPR018247">
    <property type="entry name" value="EF_Hand_1_Ca_BS"/>
</dbReference>